<evidence type="ECO:0000259" key="4">
    <source>
        <dbReference type="Pfam" id="PF13649"/>
    </source>
</evidence>
<keyword evidence="2 5" id="KW-0808">Transferase</keyword>
<evidence type="ECO:0000256" key="1">
    <source>
        <dbReference type="ARBA" id="ARBA00022603"/>
    </source>
</evidence>
<evidence type="ECO:0000313" key="6">
    <source>
        <dbReference type="Proteomes" id="UP001299283"/>
    </source>
</evidence>
<dbReference type="SUPFAM" id="SSF53335">
    <property type="entry name" value="S-adenosyl-L-methionine-dependent methyltransferases"/>
    <property type="match status" value="1"/>
</dbReference>
<sequence>MFRMTYQAHDESNNAVSDTQHKLRRLRLPEDLTGKRVLDIGCNEGFFCGLALQRGAASVIGIDFDASNIEFAKAKYGDERIQFLRQSWAELPPGLFDLVIWSSAMHYELDARSVAEAIFDRLAPGGLFVLECGVLFTPGKDLVPVPRIADTRWYPTREFLFQSILARFSARQVAEAEIAFGDYVPRVVIHCTKALPSVILVRGSTLDGKSTVAERLRVAATKVVSLDSVVSRMGVNKHPHDELERFFVESYDPQDLGKLYMGIDAAKLTEQYVDFISKAVSRTDEVVIIEGYITDAQFKALTEKLRGSAVVWDMHRAQ</sequence>
<comment type="caution">
    <text evidence="5">The sequence shown here is derived from an EMBL/GenBank/DDBJ whole genome shotgun (WGS) entry which is preliminary data.</text>
</comment>
<dbReference type="CDD" id="cd02440">
    <property type="entry name" value="AdoMet_MTases"/>
    <property type="match status" value="1"/>
</dbReference>
<keyword evidence="6" id="KW-1185">Reference proteome</keyword>
<dbReference type="Pfam" id="PF13649">
    <property type="entry name" value="Methyltransf_25"/>
    <property type="match status" value="1"/>
</dbReference>
<dbReference type="RefSeq" id="WP_329779809.1">
    <property type="nucleotide sequence ID" value="NZ_JAYJJQ010000051.1"/>
</dbReference>
<accession>A0ABU5Z4P6</accession>
<dbReference type="EMBL" id="JAYJJQ010000051">
    <property type="protein sequence ID" value="MEB3072061.1"/>
    <property type="molecule type" value="Genomic_DNA"/>
</dbReference>
<dbReference type="PANTHER" id="PTHR43464:SF19">
    <property type="entry name" value="UBIQUINONE BIOSYNTHESIS O-METHYLTRANSFERASE, MITOCHONDRIAL"/>
    <property type="match status" value="1"/>
</dbReference>
<organism evidence="5 6">
    <name type="scientific">[Mycobacterium] vasticus</name>
    <dbReference type="NCBI Taxonomy" id="2875777"/>
    <lineage>
        <taxon>Bacteria</taxon>
        <taxon>Bacillati</taxon>
        <taxon>Actinomycetota</taxon>
        <taxon>Actinomycetes</taxon>
        <taxon>Mycobacteriales</taxon>
        <taxon>Mycobacteriaceae</taxon>
        <taxon>Mycolicibacter</taxon>
    </lineage>
</organism>
<proteinExistence type="predicted"/>
<keyword evidence="3" id="KW-0949">S-adenosyl-L-methionine</keyword>
<dbReference type="Proteomes" id="UP001299283">
    <property type="component" value="Unassembled WGS sequence"/>
</dbReference>
<dbReference type="PANTHER" id="PTHR43464">
    <property type="entry name" value="METHYLTRANSFERASE"/>
    <property type="match status" value="1"/>
</dbReference>
<dbReference type="InterPro" id="IPR041698">
    <property type="entry name" value="Methyltransf_25"/>
</dbReference>
<protein>
    <submittedName>
        <fullName evidence="5">Class I SAM-dependent methyltransferase</fullName>
        <ecNumber evidence="5">2.1.-.-</ecNumber>
    </submittedName>
</protein>
<evidence type="ECO:0000256" key="2">
    <source>
        <dbReference type="ARBA" id="ARBA00022679"/>
    </source>
</evidence>
<evidence type="ECO:0000256" key="3">
    <source>
        <dbReference type="ARBA" id="ARBA00022691"/>
    </source>
</evidence>
<dbReference type="InterPro" id="IPR029063">
    <property type="entry name" value="SAM-dependent_MTases_sf"/>
</dbReference>
<dbReference type="Gene3D" id="3.40.50.150">
    <property type="entry name" value="Vaccinia Virus protein VP39"/>
    <property type="match status" value="1"/>
</dbReference>
<dbReference type="GO" id="GO:0032259">
    <property type="term" value="P:methylation"/>
    <property type="evidence" value="ECO:0007669"/>
    <property type="project" value="UniProtKB-KW"/>
</dbReference>
<name>A0ABU5Z4P6_9MYCO</name>
<dbReference type="GO" id="GO:0008168">
    <property type="term" value="F:methyltransferase activity"/>
    <property type="evidence" value="ECO:0007669"/>
    <property type="project" value="UniProtKB-KW"/>
</dbReference>
<feature type="domain" description="Methyltransferase" evidence="4">
    <location>
        <begin position="37"/>
        <end position="126"/>
    </location>
</feature>
<keyword evidence="1 5" id="KW-0489">Methyltransferase</keyword>
<reference evidence="5 6" key="1">
    <citation type="submission" date="2023-12" db="EMBL/GenBank/DDBJ databases">
        <title>Description of new species of Mycobacterium terrae complex isolated from sewage at the Sao Paulo Zoological Park Foundation in Brazil.</title>
        <authorList>
            <person name="Romagnoli C.L."/>
            <person name="Conceicao E.C."/>
            <person name="Machado E."/>
            <person name="Barreto L.B.P.F."/>
            <person name="Sharma A."/>
            <person name="Silva N.M."/>
            <person name="Marques L.E."/>
            <person name="Juliana M.A."/>
            <person name="Lourenco M.C.S."/>
            <person name="Digiampietri L.A."/>
            <person name="Suffys P.N."/>
            <person name="Viana-Niero C."/>
        </authorList>
    </citation>
    <scope>NUCLEOTIDE SEQUENCE [LARGE SCALE GENOMIC DNA]</scope>
    <source>
        <strain evidence="5 6">MYC017</strain>
    </source>
</reference>
<gene>
    <name evidence="5" type="ORF">K5L39_23085</name>
</gene>
<dbReference type="EC" id="2.1.-.-" evidence="5"/>
<evidence type="ECO:0000313" key="5">
    <source>
        <dbReference type="EMBL" id="MEB3072061.1"/>
    </source>
</evidence>